<reference evidence="4" key="1">
    <citation type="journal article" date="2019" name="Sci. Rep.">
        <title>Draft genome of Tanacetum cinerariifolium, the natural source of mosquito coil.</title>
        <authorList>
            <person name="Yamashiro T."/>
            <person name="Shiraishi A."/>
            <person name="Satake H."/>
            <person name="Nakayama K."/>
        </authorList>
    </citation>
    <scope>NUCLEOTIDE SEQUENCE</scope>
</reference>
<protein>
    <recommendedName>
        <fullName evidence="3">Integrase catalytic domain-containing protein</fullName>
    </recommendedName>
</protein>
<dbReference type="InterPro" id="IPR054722">
    <property type="entry name" value="PolX-like_BBD"/>
</dbReference>
<organism evidence="4">
    <name type="scientific">Tanacetum cinerariifolium</name>
    <name type="common">Dalmatian daisy</name>
    <name type="synonym">Chrysanthemum cinerariifolium</name>
    <dbReference type="NCBI Taxonomy" id="118510"/>
    <lineage>
        <taxon>Eukaryota</taxon>
        <taxon>Viridiplantae</taxon>
        <taxon>Streptophyta</taxon>
        <taxon>Embryophyta</taxon>
        <taxon>Tracheophyta</taxon>
        <taxon>Spermatophyta</taxon>
        <taxon>Magnoliopsida</taxon>
        <taxon>eudicotyledons</taxon>
        <taxon>Gunneridae</taxon>
        <taxon>Pentapetalae</taxon>
        <taxon>asterids</taxon>
        <taxon>campanulids</taxon>
        <taxon>Asterales</taxon>
        <taxon>Asteraceae</taxon>
        <taxon>Asteroideae</taxon>
        <taxon>Anthemideae</taxon>
        <taxon>Anthemidinae</taxon>
        <taxon>Tanacetum</taxon>
    </lineage>
</organism>
<keyword evidence="1" id="KW-0378">Hydrolase</keyword>
<dbReference type="InterPro" id="IPR025724">
    <property type="entry name" value="GAG-pre-integrase_dom"/>
</dbReference>
<feature type="region of interest" description="Disordered" evidence="2">
    <location>
        <begin position="48"/>
        <end position="76"/>
    </location>
</feature>
<dbReference type="InterPro" id="IPR036397">
    <property type="entry name" value="RNaseH_sf"/>
</dbReference>
<sequence>YIPTVRLSVPTADVYIAKKLATIEDFALLHEDKIYSESKRREVIEFGDSYKAPPEETAKDKGPTGEVSSSTKKKGRTVAITAEDMQKRKNDVKARTTLLLALPNEHQLRFSKYDTAKALWEAILKTFDDLDTMSLDDVYNYLKVYEPEVQKRAGSDSQNMAFISSSNTSSGKSEVPTVQGASTASAQVPTVSADVEDEASKNHALVADEEEVPTEYALMAKSSSSSDNEVYDDSFCSKSCRKNTENLSTKISKLNEGLSDCETDLYNYKRVLERDTELKDSKIEYLRNELVEVNKEKQSIDFKIRNFENASKDLDRPLGSQKLDKDMKGVGFNEYCVVPPPPVQVYSPPKKDLSWMGLPELVDDTVTDCTRPTPSIDVSKSVIKEQEERWKSNHPSFFEQGGSSGNVMLKPMIKFVKESGCPNATKVNNTKNARQPTVKYAEMKTWIRVNHAQDNMKYTSTHKSMTPRAVLLKSGTKPINRPFFTARPTLKSAQPKMTSFVKTTHSNVKMPFERKSVAKNKVWSPTVRPKIPTVGSKVPTAKPAVAADKGNKGKESGCSRHMTGNISYLSKYEPFNGGYVSFVHERGNITSKGSIKTGKLEFENVYSVEELKYNLFSVSQICDNKNSILFNDTECLVLGKDFKLVDDKHMLLRTPRQQNMYTIDLKNVVPHKKLTCLIAKASVDKSMQWHRRLGHLNFKTMNKLVRSNLVKGLPSKSFKNDHSCVACLKGKQHKASCKSKLVNSVSKPLHTLHMDLFGPTFFSNLNHKWILRNFITKIENLKDLKVKIIKSDNGGEFRNKEMDEFCSRKGIKREFINVRTPQQNGVAERRNMTLIQAARTMLADAKLPVTFWAEAANTACKFDAKGDEGYFVGYSLSSKSIRVFNKRTKKIEENLHLDFLENKSIEKGTGPDWLFDIDTLTNFMNYVPVVVAGTSSITFQAAKKDDAIPDNNSPQKEQQEVNRDKEVPESSRNSNPTASSKVSTNDSFELASSSTVET</sequence>
<name>A0A699IJ98_TANCI</name>
<dbReference type="Gene3D" id="3.30.420.10">
    <property type="entry name" value="Ribonuclease H-like superfamily/Ribonuclease H"/>
    <property type="match status" value="1"/>
</dbReference>
<dbReference type="SUPFAM" id="SSF53098">
    <property type="entry name" value="Ribonuclease H-like"/>
    <property type="match status" value="1"/>
</dbReference>
<evidence type="ECO:0000256" key="2">
    <source>
        <dbReference type="SAM" id="MobiDB-lite"/>
    </source>
</evidence>
<feature type="compositionally biased region" description="Polar residues" evidence="2">
    <location>
        <begin position="179"/>
        <end position="190"/>
    </location>
</feature>
<dbReference type="InterPro" id="IPR012337">
    <property type="entry name" value="RNaseH-like_sf"/>
</dbReference>
<keyword evidence="1" id="KW-0645">Protease</keyword>
<dbReference type="InterPro" id="IPR057670">
    <property type="entry name" value="SH3_retrovirus"/>
</dbReference>
<dbReference type="GO" id="GO:0003676">
    <property type="term" value="F:nucleic acid binding"/>
    <property type="evidence" value="ECO:0007669"/>
    <property type="project" value="InterPro"/>
</dbReference>
<accession>A0A699IJ98</accession>
<comment type="caution">
    <text evidence="4">The sequence shown here is derived from an EMBL/GenBank/DDBJ whole genome shotgun (WGS) entry which is preliminary data.</text>
</comment>
<evidence type="ECO:0000313" key="4">
    <source>
        <dbReference type="EMBL" id="GEZ67808.1"/>
    </source>
</evidence>
<dbReference type="InterPro" id="IPR039537">
    <property type="entry name" value="Retrotran_Ty1/copia-like"/>
</dbReference>
<dbReference type="GO" id="GO:0015074">
    <property type="term" value="P:DNA integration"/>
    <property type="evidence" value="ECO:0007669"/>
    <property type="project" value="InterPro"/>
</dbReference>
<dbReference type="PANTHER" id="PTHR42648:SF32">
    <property type="entry name" value="RIBONUCLEASE H-LIKE DOMAIN, GAG-PRE-INTEGRASE DOMAIN PROTEIN-RELATED"/>
    <property type="match status" value="1"/>
</dbReference>
<dbReference type="InterPro" id="IPR001584">
    <property type="entry name" value="Integrase_cat-core"/>
</dbReference>
<dbReference type="Pfam" id="PF13976">
    <property type="entry name" value="gag_pre-integrs"/>
    <property type="match status" value="1"/>
</dbReference>
<dbReference type="GO" id="GO:0008233">
    <property type="term" value="F:peptidase activity"/>
    <property type="evidence" value="ECO:0007669"/>
    <property type="project" value="UniProtKB-KW"/>
</dbReference>
<evidence type="ECO:0000259" key="3">
    <source>
        <dbReference type="PROSITE" id="PS50994"/>
    </source>
</evidence>
<evidence type="ECO:0000256" key="1">
    <source>
        <dbReference type="ARBA" id="ARBA00022670"/>
    </source>
</evidence>
<gene>
    <name evidence="4" type="ORF">Tci_539781</name>
</gene>
<dbReference type="Pfam" id="PF25597">
    <property type="entry name" value="SH3_retrovirus"/>
    <property type="match status" value="1"/>
</dbReference>
<dbReference type="PANTHER" id="PTHR42648">
    <property type="entry name" value="TRANSPOSASE, PUTATIVE-RELATED"/>
    <property type="match status" value="1"/>
</dbReference>
<feature type="domain" description="Integrase catalytic" evidence="3">
    <location>
        <begin position="787"/>
        <end position="855"/>
    </location>
</feature>
<proteinExistence type="predicted"/>
<feature type="compositionally biased region" description="Basic and acidic residues" evidence="2">
    <location>
        <begin position="53"/>
        <end position="63"/>
    </location>
</feature>
<feature type="region of interest" description="Disordered" evidence="2">
    <location>
        <begin position="163"/>
        <end position="200"/>
    </location>
</feature>
<dbReference type="GO" id="GO:0006508">
    <property type="term" value="P:proteolysis"/>
    <property type="evidence" value="ECO:0007669"/>
    <property type="project" value="UniProtKB-KW"/>
</dbReference>
<dbReference type="EMBL" id="BKCJ010308960">
    <property type="protein sequence ID" value="GEZ67808.1"/>
    <property type="molecule type" value="Genomic_DNA"/>
</dbReference>
<feature type="compositionally biased region" description="Polar residues" evidence="2">
    <location>
        <begin position="163"/>
        <end position="172"/>
    </location>
</feature>
<feature type="region of interest" description="Disordered" evidence="2">
    <location>
        <begin position="945"/>
        <end position="998"/>
    </location>
</feature>
<dbReference type="AlphaFoldDB" id="A0A699IJ98"/>
<dbReference type="Pfam" id="PF22936">
    <property type="entry name" value="Pol_BBD"/>
    <property type="match status" value="1"/>
</dbReference>
<feature type="compositionally biased region" description="Polar residues" evidence="2">
    <location>
        <begin position="970"/>
        <end position="998"/>
    </location>
</feature>
<feature type="compositionally biased region" description="Basic and acidic residues" evidence="2">
    <location>
        <begin position="957"/>
        <end position="969"/>
    </location>
</feature>
<feature type="non-terminal residue" evidence="4">
    <location>
        <position position="1"/>
    </location>
</feature>
<dbReference type="PROSITE" id="PS50994">
    <property type="entry name" value="INTEGRASE"/>
    <property type="match status" value="1"/>
</dbReference>